<protein>
    <recommendedName>
        <fullName evidence="3">DNA glycosylase</fullName>
    </recommendedName>
</protein>
<evidence type="ECO:0000313" key="1">
    <source>
        <dbReference type="EMBL" id="KAK9909469.1"/>
    </source>
</evidence>
<dbReference type="PANTHER" id="PTHR46213">
    <property type="entry name" value="TRANSCRIPTIONAL ACTIVATOR DEMETER"/>
    <property type="match status" value="1"/>
</dbReference>
<dbReference type="InterPro" id="IPR011257">
    <property type="entry name" value="DNA_glycosylase"/>
</dbReference>
<dbReference type="InterPro" id="IPR023170">
    <property type="entry name" value="HhH_base_excis_C"/>
</dbReference>
<dbReference type="PANTHER" id="PTHR46213:SF13">
    <property type="entry name" value="DEMETER-LIKE PROTEIN 2-RELATED"/>
    <property type="match status" value="1"/>
</dbReference>
<dbReference type="InterPro" id="IPR044811">
    <property type="entry name" value="DME/ROS1"/>
</dbReference>
<organism evidence="1 2">
    <name type="scientific">Coccomyxa subellipsoidea</name>
    <dbReference type="NCBI Taxonomy" id="248742"/>
    <lineage>
        <taxon>Eukaryota</taxon>
        <taxon>Viridiplantae</taxon>
        <taxon>Chlorophyta</taxon>
        <taxon>core chlorophytes</taxon>
        <taxon>Trebouxiophyceae</taxon>
        <taxon>Trebouxiophyceae incertae sedis</taxon>
        <taxon>Coccomyxaceae</taxon>
        <taxon>Coccomyxa</taxon>
    </lineage>
</organism>
<name>A0ABR2YR38_9CHLO</name>
<sequence>MEEGEVHPMTLEWLRDVAEDNARQYLMGVMGLGRKSVACVMLLALCKHDFPVDTNVGRICARLGWIPLDAEEALEDLDRYAPEPEVHKYLHSRLMHFDLDTLYELHYQMITLGKVFCSKRNPNCSACPLRPQSMRRRPVLRQQTSQRDHARHVLTGGQILPERSAKAFLRL</sequence>
<reference evidence="1 2" key="1">
    <citation type="journal article" date="2024" name="Nat. Commun.">
        <title>Phylogenomics reveals the evolutionary origins of lichenization in chlorophyte algae.</title>
        <authorList>
            <person name="Puginier C."/>
            <person name="Libourel C."/>
            <person name="Otte J."/>
            <person name="Skaloud P."/>
            <person name="Haon M."/>
            <person name="Grisel S."/>
            <person name="Petersen M."/>
            <person name="Berrin J.G."/>
            <person name="Delaux P.M."/>
            <person name="Dal Grande F."/>
            <person name="Keller J."/>
        </authorList>
    </citation>
    <scope>NUCLEOTIDE SEQUENCE [LARGE SCALE GENOMIC DNA]</scope>
    <source>
        <strain evidence="1 2">SAG 216-7</strain>
    </source>
</reference>
<gene>
    <name evidence="1" type="ORF">WJX75_002712</name>
</gene>
<evidence type="ECO:0008006" key="3">
    <source>
        <dbReference type="Google" id="ProtNLM"/>
    </source>
</evidence>
<keyword evidence="2" id="KW-1185">Reference proteome</keyword>
<dbReference type="SUPFAM" id="SSF48150">
    <property type="entry name" value="DNA-glycosylase"/>
    <property type="match status" value="1"/>
</dbReference>
<evidence type="ECO:0000313" key="2">
    <source>
        <dbReference type="Proteomes" id="UP001491310"/>
    </source>
</evidence>
<comment type="caution">
    <text evidence="1">The sequence shown here is derived from an EMBL/GenBank/DDBJ whole genome shotgun (WGS) entry which is preliminary data.</text>
</comment>
<dbReference type="Gene3D" id="1.10.1670.10">
    <property type="entry name" value="Helix-hairpin-Helix base-excision DNA repair enzymes (C-terminal)"/>
    <property type="match status" value="1"/>
</dbReference>
<proteinExistence type="predicted"/>
<accession>A0ABR2YR38</accession>
<dbReference type="Proteomes" id="UP001491310">
    <property type="component" value="Unassembled WGS sequence"/>
</dbReference>
<dbReference type="EMBL" id="JALJOT010000006">
    <property type="protein sequence ID" value="KAK9909469.1"/>
    <property type="molecule type" value="Genomic_DNA"/>
</dbReference>